<dbReference type="NCBIfam" id="TIGR01167">
    <property type="entry name" value="LPXTG_anchor"/>
    <property type="match status" value="1"/>
</dbReference>
<gene>
    <name evidence="9" type="ORF">I585_03505</name>
    <name evidence="8" type="ORF">UAI_01915</name>
</gene>
<protein>
    <submittedName>
        <fullName evidence="8">LPXTG-domain-containing protein cell wall anchor domain</fullName>
    </submittedName>
</protein>
<dbReference type="STRING" id="71451.RV07_GL002525"/>
<proteinExistence type="predicted"/>
<organism evidence="8 10">
    <name type="scientific">Enterococcus malodoratus ATCC 43197</name>
    <dbReference type="NCBI Taxonomy" id="1158601"/>
    <lineage>
        <taxon>Bacteria</taxon>
        <taxon>Bacillati</taxon>
        <taxon>Bacillota</taxon>
        <taxon>Bacilli</taxon>
        <taxon>Lactobacillales</taxon>
        <taxon>Enterococcaceae</taxon>
        <taxon>Enterococcus</taxon>
    </lineage>
</organism>
<evidence type="ECO:0000256" key="4">
    <source>
        <dbReference type="ARBA" id="ARBA00023088"/>
    </source>
</evidence>
<accession>R2P3N9</accession>
<evidence type="ECO:0000256" key="1">
    <source>
        <dbReference type="ARBA" id="ARBA00022512"/>
    </source>
</evidence>
<name>R2P3N9_9ENTE</name>
<sequence length="349" mass="39153">MKQSKLLMKLFSVFLLLSVFIQPQLTNAAEGNSQIIFHNLSEKNDVTYRVFDVTEKYSTITQNGHSEDTAKEKIFELGTLAANEAKSVTSFTTTYDALLQEHGIARFTLENSKTYLILEHNTEDQTDKIVTMPIILTIPKEDLGQTYDLYGKPVTYSRNFSFKKISSDKSNGEQFLGKAAFILSKQINGKTFYLGEQALIGVQHWIESKAEAKSFVSNEQGEVAFNIGLTTGTYSVEEIKAPEGYQITEEATSIEVVIPNNYNKEISIVVGKQAFVTNDARVENNPVKNLPNTQEDAGSYITQIKRYARRVLPKTGEARNHYILLGAAILAIAGLLMIYLKKGREKYEK</sequence>
<dbReference type="OrthoDB" id="3263741at2"/>
<dbReference type="EMBL" id="AJAK01000014">
    <property type="protein sequence ID" value="EOH77828.1"/>
    <property type="molecule type" value="Genomic_DNA"/>
</dbReference>
<dbReference type="EMBL" id="ASWA01000004">
    <property type="protein sequence ID" value="EOT64308.1"/>
    <property type="molecule type" value="Genomic_DNA"/>
</dbReference>
<keyword evidence="1" id="KW-0134">Cell wall</keyword>
<keyword evidence="3 6" id="KW-0732">Signal</keyword>
<keyword evidence="4" id="KW-0572">Peptidoglycan-anchor</keyword>
<reference evidence="9 11" key="2">
    <citation type="submission" date="2013-03" db="EMBL/GenBank/DDBJ databases">
        <title>The Genome Sequence of Enterococcus malodoratus ATCC_43197 (PacBio/Illumina hybrid assembly).</title>
        <authorList>
            <consortium name="The Broad Institute Genomics Platform"/>
            <consortium name="The Broad Institute Genome Sequencing Center for Infectious Disease"/>
            <person name="Earl A."/>
            <person name="Russ C."/>
            <person name="Gilmore M."/>
            <person name="Surin D."/>
            <person name="Walker B."/>
            <person name="Young S."/>
            <person name="Zeng Q."/>
            <person name="Gargeya S."/>
            <person name="Fitzgerald M."/>
            <person name="Haas B."/>
            <person name="Abouelleil A."/>
            <person name="Allen A.W."/>
            <person name="Alvarado L."/>
            <person name="Arachchi H.M."/>
            <person name="Berlin A.M."/>
            <person name="Chapman S.B."/>
            <person name="Gainer-Dewar J."/>
            <person name="Goldberg J."/>
            <person name="Griggs A."/>
            <person name="Gujja S."/>
            <person name="Hansen M."/>
            <person name="Howarth C."/>
            <person name="Imamovic A."/>
            <person name="Ireland A."/>
            <person name="Larimer J."/>
            <person name="McCowan C."/>
            <person name="Murphy C."/>
            <person name="Pearson M."/>
            <person name="Poon T.W."/>
            <person name="Priest M."/>
            <person name="Roberts A."/>
            <person name="Saif S."/>
            <person name="Shea T."/>
            <person name="Sisk P."/>
            <person name="Sykes S."/>
            <person name="Wortman J."/>
            <person name="Nusbaum C."/>
            <person name="Birren B."/>
        </authorList>
    </citation>
    <scope>NUCLEOTIDE SEQUENCE [LARGE SCALE GENOMIC DNA]</scope>
    <source>
        <strain evidence="9 11">ATCC 43197</strain>
    </source>
</reference>
<feature type="transmembrane region" description="Helical" evidence="5">
    <location>
        <begin position="322"/>
        <end position="340"/>
    </location>
</feature>
<evidence type="ECO:0000259" key="7">
    <source>
        <dbReference type="PROSITE" id="PS50847"/>
    </source>
</evidence>
<keyword evidence="11" id="KW-1185">Reference proteome</keyword>
<keyword evidence="5" id="KW-0472">Membrane</keyword>
<evidence type="ECO:0000313" key="11">
    <source>
        <dbReference type="Proteomes" id="UP000014148"/>
    </source>
</evidence>
<dbReference type="AlphaFoldDB" id="R2P3N9"/>
<dbReference type="RefSeq" id="WP_010740751.1">
    <property type="nucleotide sequence ID" value="NZ_KB946250.1"/>
</dbReference>
<evidence type="ECO:0000256" key="3">
    <source>
        <dbReference type="ARBA" id="ARBA00022729"/>
    </source>
</evidence>
<feature type="chain" id="PRO_5004354011" evidence="6">
    <location>
        <begin position="29"/>
        <end position="349"/>
    </location>
</feature>
<evidence type="ECO:0000256" key="2">
    <source>
        <dbReference type="ARBA" id="ARBA00022525"/>
    </source>
</evidence>
<keyword evidence="5" id="KW-1133">Transmembrane helix</keyword>
<feature type="signal peptide" evidence="6">
    <location>
        <begin position="1"/>
        <end position="28"/>
    </location>
</feature>
<dbReference type="PROSITE" id="PS50847">
    <property type="entry name" value="GRAM_POS_ANCHORING"/>
    <property type="match status" value="1"/>
</dbReference>
<dbReference type="InterPro" id="IPR032364">
    <property type="entry name" value="GramPos_pilinD1_N"/>
</dbReference>
<dbReference type="Proteomes" id="UP000013783">
    <property type="component" value="Unassembled WGS sequence"/>
</dbReference>
<dbReference type="Pfam" id="PF16555">
    <property type="entry name" value="GramPos_pilinD1"/>
    <property type="match status" value="1"/>
</dbReference>
<dbReference type="eggNOG" id="COG4932">
    <property type="taxonomic scope" value="Bacteria"/>
</dbReference>
<feature type="domain" description="Gram-positive cocci surface proteins LPxTG" evidence="7">
    <location>
        <begin position="312"/>
        <end position="349"/>
    </location>
</feature>
<evidence type="ECO:0000256" key="5">
    <source>
        <dbReference type="SAM" id="Phobius"/>
    </source>
</evidence>
<dbReference type="Proteomes" id="UP000014148">
    <property type="component" value="Unassembled WGS sequence"/>
</dbReference>
<dbReference type="InterPro" id="IPR019931">
    <property type="entry name" value="LPXTG_anchor"/>
</dbReference>
<dbReference type="InterPro" id="IPR013783">
    <property type="entry name" value="Ig-like_fold"/>
</dbReference>
<keyword evidence="2" id="KW-0964">Secreted</keyword>
<comment type="caution">
    <text evidence="8">The sequence shown here is derived from an EMBL/GenBank/DDBJ whole genome shotgun (WGS) entry which is preliminary data.</text>
</comment>
<dbReference type="Gene3D" id="2.60.40.10">
    <property type="entry name" value="Immunoglobulins"/>
    <property type="match status" value="2"/>
</dbReference>
<evidence type="ECO:0000256" key="6">
    <source>
        <dbReference type="SAM" id="SignalP"/>
    </source>
</evidence>
<reference evidence="8 10" key="1">
    <citation type="submission" date="2013-02" db="EMBL/GenBank/DDBJ databases">
        <title>The Genome Sequence of Enterococcus malodoratus ATCC_43197.</title>
        <authorList>
            <consortium name="The Broad Institute Genome Sequencing Platform"/>
            <consortium name="The Broad Institute Genome Sequencing Center for Infectious Disease"/>
            <person name="Earl A.M."/>
            <person name="Gilmore M.S."/>
            <person name="Lebreton F."/>
            <person name="Walker B."/>
            <person name="Young S.K."/>
            <person name="Zeng Q."/>
            <person name="Gargeya S."/>
            <person name="Fitzgerald M."/>
            <person name="Haas B."/>
            <person name="Abouelleil A."/>
            <person name="Alvarado L."/>
            <person name="Arachchi H.M."/>
            <person name="Berlin A.M."/>
            <person name="Chapman S.B."/>
            <person name="Dewar J."/>
            <person name="Goldberg J."/>
            <person name="Griggs A."/>
            <person name="Gujja S."/>
            <person name="Hansen M."/>
            <person name="Howarth C."/>
            <person name="Imamovic A."/>
            <person name="Larimer J."/>
            <person name="McCowan C."/>
            <person name="Murphy C."/>
            <person name="Neiman D."/>
            <person name="Pearson M."/>
            <person name="Priest M."/>
            <person name="Roberts A."/>
            <person name="Saif S."/>
            <person name="Shea T."/>
            <person name="Sisk P."/>
            <person name="Sykes S."/>
            <person name="Wortman J."/>
            <person name="Nusbaum C."/>
            <person name="Birren B."/>
        </authorList>
    </citation>
    <scope>NUCLEOTIDE SEQUENCE [LARGE SCALE GENOMIC DNA]</scope>
    <source>
        <strain evidence="8 10">ATCC 43197</strain>
    </source>
</reference>
<evidence type="ECO:0000313" key="9">
    <source>
        <dbReference type="EMBL" id="EOT64308.1"/>
    </source>
</evidence>
<evidence type="ECO:0000313" key="10">
    <source>
        <dbReference type="Proteomes" id="UP000013783"/>
    </source>
</evidence>
<dbReference type="InterPro" id="IPR041033">
    <property type="entry name" value="SpaA_PFL_dom_1"/>
</dbReference>
<dbReference type="Pfam" id="PF00746">
    <property type="entry name" value="Gram_pos_anchor"/>
    <property type="match status" value="1"/>
</dbReference>
<evidence type="ECO:0000313" key="8">
    <source>
        <dbReference type="EMBL" id="EOH77828.1"/>
    </source>
</evidence>
<keyword evidence="5" id="KW-0812">Transmembrane</keyword>
<dbReference type="Pfam" id="PF17802">
    <property type="entry name" value="SpaA"/>
    <property type="match status" value="1"/>
</dbReference>
<dbReference type="PATRIC" id="fig|1158601.3.peg.1884"/>